<sequence>MDDAVSDLVLDWRLDSTIVSDSCTQETKYVSNPMTGLWRTRVQETWKRTELLGKGSFGYVWLEQCIAGPRAGKARAVKEIRTRCGSTAYDPLFLSRELLAIMKFSHQRYRDCFVRSFGWYDTPDAIYITMEYLPLGDLQSYITRGRLKEAEAKRITLQILQGIAFMHQSGFAHRDIKPSNILIQHTGPNWWVKIADFGTSKQIEATALRTQTGTQAYLAPEVLGIFPPGDRKISSAPAYSLAVDIWAIGIVAYRIAVGRLPFPEPANLTGYVFYGDSFPVDALLSPECTSFITSVLSTSPRLRPTAAQALESGWINASSPGPASRSPPPRNIIALPLISRDHGGPGSSDPELVTQIRASPLPPQESSGFSAPDVVPVKKFEEMNVSDEEASGRWTTMYNDPATHDTHEHGTAAETSIDSKNDGISEMISDSSNKDGDLVAGRFDFVAKDTNSDSIPVANDTFDDNDVDINTDSQGEKVDKTWGNSVWHYDEKNCHDRATSSDKNDQWWVDAASEGPVANDSGHNDCIPQPSDEASPAAIDDVKTETIPGATIATDPPAALTFNLSTEEKRVYGQLFRQADSEAVGVIVGETAVRFFQKTRLGPFILGEIWQIADKENRGFLTPAAFAIALRLVGHAQAGREPTPKLALQQAPLPRFDGSETEIYP</sequence>
<dbReference type="PROSITE" id="PS50011">
    <property type="entry name" value="PROTEIN_KINASE_DOM"/>
    <property type="match status" value="1"/>
</dbReference>
<feature type="region of interest" description="Disordered" evidence="9">
    <location>
        <begin position="402"/>
        <end position="435"/>
    </location>
</feature>
<dbReference type="InterPro" id="IPR000719">
    <property type="entry name" value="Prot_kinase_dom"/>
</dbReference>
<dbReference type="PANTHER" id="PTHR24350">
    <property type="entry name" value="SERINE/THREONINE-PROTEIN KINASE IAL-RELATED"/>
    <property type="match status" value="1"/>
</dbReference>
<evidence type="ECO:0000259" key="11">
    <source>
        <dbReference type="PROSITE" id="PS50031"/>
    </source>
</evidence>
<dbReference type="OrthoDB" id="10252171at2759"/>
<comment type="caution">
    <text evidence="12">The sequence shown here is derived from an EMBL/GenBank/DDBJ whole genome shotgun (WGS) entry which is preliminary data.</text>
</comment>
<dbReference type="Pfam" id="PF00069">
    <property type="entry name" value="Pkinase"/>
    <property type="match status" value="1"/>
</dbReference>
<feature type="domain" description="Protein kinase" evidence="10">
    <location>
        <begin position="46"/>
        <end position="315"/>
    </location>
</feature>
<reference evidence="12" key="1">
    <citation type="journal article" date="2021" name="Nat. Commun.">
        <title>Genetic determinants of endophytism in the Arabidopsis root mycobiome.</title>
        <authorList>
            <person name="Mesny F."/>
            <person name="Miyauchi S."/>
            <person name="Thiergart T."/>
            <person name="Pickel B."/>
            <person name="Atanasova L."/>
            <person name="Karlsson M."/>
            <person name="Huettel B."/>
            <person name="Barry K.W."/>
            <person name="Haridas S."/>
            <person name="Chen C."/>
            <person name="Bauer D."/>
            <person name="Andreopoulos W."/>
            <person name="Pangilinan J."/>
            <person name="LaButti K."/>
            <person name="Riley R."/>
            <person name="Lipzen A."/>
            <person name="Clum A."/>
            <person name="Drula E."/>
            <person name="Henrissat B."/>
            <person name="Kohler A."/>
            <person name="Grigoriev I.V."/>
            <person name="Martin F.M."/>
            <person name="Hacquard S."/>
        </authorList>
    </citation>
    <scope>NUCLEOTIDE SEQUENCE</scope>
    <source>
        <strain evidence="12">MPI-CAGE-AT-0147</strain>
    </source>
</reference>
<dbReference type="GO" id="GO:0004674">
    <property type="term" value="F:protein serine/threonine kinase activity"/>
    <property type="evidence" value="ECO:0007669"/>
    <property type="project" value="UniProtKB-KW"/>
</dbReference>
<feature type="cross-link" description="Glycyl lysine isopeptide (Lys-Gly) (interchain with G-Cter in SUMO2)" evidence="8">
    <location>
        <position position="177"/>
    </location>
</feature>
<evidence type="ECO:0000256" key="1">
    <source>
        <dbReference type="ARBA" id="ARBA00022527"/>
    </source>
</evidence>
<dbReference type="GO" id="GO:0005524">
    <property type="term" value="F:ATP binding"/>
    <property type="evidence" value="ECO:0007669"/>
    <property type="project" value="UniProtKB-KW"/>
</dbReference>
<evidence type="ECO:0000256" key="6">
    <source>
        <dbReference type="PIRSR" id="PIRSR630616-1"/>
    </source>
</evidence>
<dbReference type="SMART" id="SM00220">
    <property type="entry name" value="S_TKc"/>
    <property type="match status" value="1"/>
</dbReference>
<dbReference type="InterPro" id="IPR000261">
    <property type="entry name" value="EH_dom"/>
</dbReference>
<evidence type="ECO:0000256" key="2">
    <source>
        <dbReference type="ARBA" id="ARBA00022679"/>
    </source>
</evidence>
<dbReference type="SUPFAM" id="SSF56112">
    <property type="entry name" value="Protein kinase-like (PK-like)"/>
    <property type="match status" value="1"/>
</dbReference>
<feature type="active site" description="Proton acceptor" evidence="6">
    <location>
        <position position="175"/>
    </location>
</feature>
<accession>A0A9P9IF12</accession>
<dbReference type="SMART" id="SM00027">
    <property type="entry name" value="EH"/>
    <property type="match status" value="1"/>
</dbReference>
<evidence type="ECO:0000256" key="5">
    <source>
        <dbReference type="ARBA" id="ARBA00022840"/>
    </source>
</evidence>
<evidence type="ECO:0000259" key="10">
    <source>
        <dbReference type="PROSITE" id="PS50011"/>
    </source>
</evidence>
<dbReference type="PROSITE" id="PS00108">
    <property type="entry name" value="PROTEIN_KINASE_ST"/>
    <property type="match status" value="1"/>
</dbReference>
<feature type="compositionally biased region" description="Basic and acidic residues" evidence="9">
    <location>
        <begin position="402"/>
        <end position="423"/>
    </location>
</feature>
<proteinExistence type="predicted"/>
<dbReference type="InterPro" id="IPR008271">
    <property type="entry name" value="Ser/Thr_kinase_AS"/>
</dbReference>
<evidence type="ECO:0000256" key="7">
    <source>
        <dbReference type="PIRSR" id="PIRSR630616-2"/>
    </source>
</evidence>
<keyword evidence="2" id="KW-0808">Transferase</keyword>
<dbReference type="InterPro" id="IPR030616">
    <property type="entry name" value="Aur-like"/>
</dbReference>
<dbReference type="InterPro" id="IPR011009">
    <property type="entry name" value="Kinase-like_dom_sf"/>
</dbReference>
<dbReference type="SUPFAM" id="SSF47473">
    <property type="entry name" value="EF-hand"/>
    <property type="match status" value="1"/>
</dbReference>
<evidence type="ECO:0000256" key="3">
    <source>
        <dbReference type="ARBA" id="ARBA00022741"/>
    </source>
</evidence>
<dbReference type="Gene3D" id="1.10.510.10">
    <property type="entry name" value="Transferase(Phosphotransferase) domain 1"/>
    <property type="match status" value="1"/>
</dbReference>
<keyword evidence="13" id="KW-1185">Reference proteome</keyword>
<organism evidence="12 13">
    <name type="scientific">Dactylonectria macrodidyma</name>
    <dbReference type="NCBI Taxonomy" id="307937"/>
    <lineage>
        <taxon>Eukaryota</taxon>
        <taxon>Fungi</taxon>
        <taxon>Dikarya</taxon>
        <taxon>Ascomycota</taxon>
        <taxon>Pezizomycotina</taxon>
        <taxon>Sordariomycetes</taxon>
        <taxon>Hypocreomycetidae</taxon>
        <taxon>Hypocreales</taxon>
        <taxon>Nectriaceae</taxon>
        <taxon>Dactylonectria</taxon>
    </lineage>
</organism>
<dbReference type="EMBL" id="JAGMUV010000028">
    <property type="protein sequence ID" value="KAH7117512.1"/>
    <property type="molecule type" value="Genomic_DNA"/>
</dbReference>
<evidence type="ECO:0000256" key="8">
    <source>
        <dbReference type="PIRSR" id="PIRSR630616-3"/>
    </source>
</evidence>
<dbReference type="PROSITE" id="PS50031">
    <property type="entry name" value="EH"/>
    <property type="match status" value="1"/>
</dbReference>
<keyword evidence="1" id="KW-0723">Serine/threonine-protein kinase</keyword>
<evidence type="ECO:0000256" key="4">
    <source>
        <dbReference type="ARBA" id="ARBA00022777"/>
    </source>
</evidence>
<keyword evidence="4 12" id="KW-0418">Kinase</keyword>
<feature type="binding site" evidence="7">
    <location>
        <position position="78"/>
    </location>
    <ligand>
        <name>ATP</name>
        <dbReference type="ChEBI" id="CHEBI:30616"/>
    </ligand>
</feature>
<feature type="domain" description="EH" evidence="11">
    <location>
        <begin position="568"/>
        <end position="644"/>
    </location>
</feature>
<name>A0A9P9IF12_9HYPO</name>
<dbReference type="InterPro" id="IPR011992">
    <property type="entry name" value="EF-hand-dom_pair"/>
</dbReference>
<protein>
    <submittedName>
        <fullName evidence="12">Kinase-like domain-containing protein</fullName>
    </submittedName>
</protein>
<dbReference type="AlphaFoldDB" id="A0A9P9IF12"/>
<evidence type="ECO:0000313" key="13">
    <source>
        <dbReference type="Proteomes" id="UP000738349"/>
    </source>
</evidence>
<gene>
    <name evidence="12" type="ORF">EDB81DRAFT_701842</name>
</gene>
<dbReference type="Gene3D" id="1.10.238.10">
    <property type="entry name" value="EF-hand"/>
    <property type="match status" value="1"/>
</dbReference>
<feature type="binding site" evidence="7">
    <location>
        <position position="196"/>
    </location>
    <ligand>
        <name>ATP</name>
        <dbReference type="ChEBI" id="CHEBI:30616"/>
    </ligand>
</feature>
<dbReference type="Proteomes" id="UP000738349">
    <property type="component" value="Unassembled WGS sequence"/>
</dbReference>
<evidence type="ECO:0000256" key="9">
    <source>
        <dbReference type="SAM" id="MobiDB-lite"/>
    </source>
</evidence>
<keyword evidence="5 7" id="KW-0067">ATP-binding</keyword>
<evidence type="ECO:0000313" key="12">
    <source>
        <dbReference type="EMBL" id="KAH7117512.1"/>
    </source>
</evidence>
<dbReference type="Pfam" id="PF12763">
    <property type="entry name" value="EH"/>
    <property type="match status" value="1"/>
</dbReference>
<keyword evidence="3 7" id="KW-0547">Nucleotide-binding</keyword>